<evidence type="ECO:0000256" key="2">
    <source>
        <dbReference type="ARBA" id="ARBA00004196"/>
    </source>
</evidence>
<dbReference type="Pfam" id="PF00374">
    <property type="entry name" value="NiFeSe_Hases"/>
    <property type="match status" value="3"/>
</dbReference>
<evidence type="ECO:0000256" key="7">
    <source>
        <dbReference type="ARBA" id="ARBA00023002"/>
    </source>
</evidence>
<comment type="subunit">
    <text evidence="4">Heterodimer of a large and a small subunit.</text>
</comment>
<dbReference type="GO" id="GO:0008901">
    <property type="term" value="F:ferredoxin hydrogenase activity"/>
    <property type="evidence" value="ECO:0007669"/>
    <property type="project" value="InterPro"/>
</dbReference>
<keyword evidence="7 8" id="KW-0560">Oxidoreductase</keyword>
<dbReference type="InterPro" id="IPR029014">
    <property type="entry name" value="NiFe-Hase_large"/>
</dbReference>
<dbReference type="Gene3D" id="1.10.645.10">
    <property type="entry name" value="Cytochrome-c3 Hydrogenase, chain B"/>
    <property type="match status" value="1"/>
</dbReference>
<evidence type="ECO:0000256" key="3">
    <source>
        <dbReference type="ARBA" id="ARBA00009292"/>
    </source>
</evidence>
<proteinExistence type="inferred from homology"/>
<dbReference type="InterPro" id="IPR018194">
    <property type="entry name" value="Ni-dep_hyd_lsu_Ni_BS"/>
</dbReference>
<accession>A0A644ZR28</accession>
<dbReference type="GO" id="GO:0033748">
    <property type="term" value="F:hydrogenase (acceptor) activity"/>
    <property type="evidence" value="ECO:0007669"/>
    <property type="project" value="UniProtKB-EC"/>
</dbReference>
<name>A0A644ZR28_9ZZZZ</name>
<dbReference type="PROSITE" id="PS00507">
    <property type="entry name" value="NI_HGENASE_L_1"/>
    <property type="match status" value="1"/>
</dbReference>
<dbReference type="PROSITE" id="PS00508">
    <property type="entry name" value="NI_HGENASE_L_2"/>
    <property type="match status" value="1"/>
</dbReference>
<dbReference type="GO" id="GO:0030313">
    <property type="term" value="C:cell envelope"/>
    <property type="evidence" value="ECO:0007669"/>
    <property type="project" value="UniProtKB-SubCell"/>
</dbReference>
<sequence>MGVEKIKRVKISPVTRISGFMEIESIIDDNIIVDAKTEGLLFRGFEQMLEGRNPFDAVYFTERICGICSTAHSIASTLALEDALGIIPSQQGRYLRDIIHGCEFIQNHIRHFYQYTAPDFIRLPQGNTLFETDHNDFRLPKQKNDLIVQHYFESLQFSSNAHEMLAILGGKAPHNHGVFIGGITTQATPEKIKQLCFLLKNIREFICNKMIPDAYIIAEYYKEYFEIGRGYGNLLSFGCFCGYEKLGTLYVNPSAYSNGTIMKLDPAEITENIYTSWYTSDADTYTPYQTITDPDMGKSDAYSWVKAPRYRGLPYEVGPLARMWLCGDYRNGISTMDRTLARVLEAKKITDILITLINNLIPGVSVQKEYAVPQNAKGAGLLDTTRGALGHWIKIENSVISLYQIITPSAWNLSTRSEDNLPGPGEKALINTIIHDTNFPVEIGRTIRSFDPCVSCATHVYSNGNLIKTMQVVP</sequence>
<dbReference type="InterPro" id="IPR001501">
    <property type="entry name" value="Ni-dep_hyd_lsu"/>
</dbReference>
<dbReference type="InterPro" id="IPR050867">
    <property type="entry name" value="NiFe/NiFeSe_hydrgnase_LSU"/>
</dbReference>
<evidence type="ECO:0000256" key="5">
    <source>
        <dbReference type="ARBA" id="ARBA00022596"/>
    </source>
</evidence>
<dbReference type="SUPFAM" id="SSF56762">
    <property type="entry name" value="HydB/Nqo4-like"/>
    <property type="match status" value="1"/>
</dbReference>
<reference evidence="8" key="1">
    <citation type="submission" date="2019-08" db="EMBL/GenBank/DDBJ databases">
        <authorList>
            <person name="Kucharzyk K."/>
            <person name="Murdoch R.W."/>
            <person name="Higgins S."/>
            <person name="Loffler F."/>
        </authorList>
    </citation>
    <scope>NUCLEOTIDE SEQUENCE</scope>
</reference>
<dbReference type="PANTHER" id="PTHR42958:SF2">
    <property type="entry name" value="UPTAKE HYDROGENASE LARGE SUBUNIT"/>
    <property type="match status" value="1"/>
</dbReference>
<evidence type="ECO:0000256" key="4">
    <source>
        <dbReference type="ARBA" id="ARBA00011771"/>
    </source>
</evidence>
<dbReference type="PANTHER" id="PTHR42958">
    <property type="entry name" value="HYDROGENASE-2 LARGE CHAIN"/>
    <property type="match status" value="1"/>
</dbReference>
<comment type="similarity">
    <text evidence="3">Belongs to the [NiFe]/[NiFeSe] hydrogenase large subunit family.</text>
</comment>
<dbReference type="EC" id="1.12.99.6" evidence="8"/>
<evidence type="ECO:0000256" key="1">
    <source>
        <dbReference type="ARBA" id="ARBA00001967"/>
    </source>
</evidence>
<evidence type="ECO:0000313" key="8">
    <source>
        <dbReference type="EMBL" id="MPM43439.1"/>
    </source>
</evidence>
<dbReference type="AlphaFoldDB" id="A0A644ZR28"/>
<dbReference type="GO" id="GO:0016151">
    <property type="term" value="F:nickel cation binding"/>
    <property type="evidence" value="ECO:0007669"/>
    <property type="project" value="InterPro"/>
</dbReference>
<keyword evidence="6" id="KW-0479">Metal-binding</keyword>
<protein>
    <submittedName>
        <fullName evidence="8">Periplasmic [NiFeSe] hydrogenase large subunit</fullName>
        <ecNumber evidence="8">1.12.99.6</ecNumber>
    </submittedName>
</protein>
<comment type="caution">
    <text evidence="8">The sequence shown here is derived from an EMBL/GenBank/DDBJ whole genome shotgun (WGS) entry which is preliminary data.</text>
</comment>
<dbReference type="EMBL" id="VSSQ01010102">
    <property type="protein sequence ID" value="MPM43439.1"/>
    <property type="molecule type" value="Genomic_DNA"/>
</dbReference>
<keyword evidence="5" id="KW-0533">Nickel</keyword>
<comment type="subcellular location">
    <subcellularLocation>
        <location evidence="2">Cell envelope</location>
    </subcellularLocation>
</comment>
<gene>
    <name evidence="8" type="ORF">SDC9_90113</name>
</gene>
<organism evidence="8">
    <name type="scientific">bioreactor metagenome</name>
    <dbReference type="NCBI Taxonomy" id="1076179"/>
    <lineage>
        <taxon>unclassified sequences</taxon>
        <taxon>metagenomes</taxon>
        <taxon>ecological metagenomes</taxon>
    </lineage>
</organism>
<comment type="cofactor">
    <cofactor evidence="1">
        <name>Ni(2+)</name>
        <dbReference type="ChEBI" id="CHEBI:49786"/>
    </cofactor>
</comment>
<evidence type="ECO:0000256" key="6">
    <source>
        <dbReference type="ARBA" id="ARBA00022723"/>
    </source>
</evidence>